<name>A0A0P7ZLS7_9EURY</name>
<dbReference type="Proteomes" id="UP000050360">
    <property type="component" value="Unassembled WGS sequence"/>
</dbReference>
<gene>
    <name evidence="1" type="ORF">MPEBLZ_00273</name>
</gene>
<evidence type="ECO:0000313" key="1">
    <source>
        <dbReference type="EMBL" id="KPQ45135.1"/>
    </source>
</evidence>
<evidence type="ECO:0008006" key="3">
    <source>
        <dbReference type="Google" id="ProtNLM"/>
    </source>
</evidence>
<comment type="caution">
    <text evidence="1">The sequence shown here is derived from an EMBL/GenBank/DDBJ whole genome shotgun (WGS) entry which is preliminary data.</text>
</comment>
<organism evidence="1 2">
    <name type="scientific">Candidatus Methanoperedens nitratireducens</name>
    <dbReference type="NCBI Taxonomy" id="1392998"/>
    <lineage>
        <taxon>Archaea</taxon>
        <taxon>Methanobacteriati</taxon>
        <taxon>Methanobacteriota</taxon>
        <taxon>Stenosarchaea group</taxon>
        <taxon>Methanomicrobia</taxon>
        <taxon>Methanosarcinales</taxon>
        <taxon>ANME-2 cluster</taxon>
        <taxon>Candidatus Methanoperedentaceae</taxon>
        <taxon>Candidatus Methanoperedens</taxon>
    </lineage>
</organism>
<evidence type="ECO:0000313" key="2">
    <source>
        <dbReference type="Proteomes" id="UP000050360"/>
    </source>
</evidence>
<accession>A0A0P7ZLS7</accession>
<dbReference type="InterPro" id="IPR004027">
    <property type="entry name" value="SEC_C_motif"/>
</dbReference>
<dbReference type="Pfam" id="PF02810">
    <property type="entry name" value="SEC-C"/>
    <property type="match status" value="1"/>
</dbReference>
<sequence>MARIGRNQPCPCGSGKKYKKCCYKKNNISQILLANGFGKNLPKDIVITTNPQKEKMSEIFLEFAEPLIDKCEDDKTFYNALQICAIAWNSSFLSPEERNKLIDESFNKYINDNNEREIAKEILSKMLERKEKKFPNIKRMILDFEISYKDGQQHLNVISSTNE</sequence>
<proteinExistence type="predicted"/>
<dbReference type="EMBL" id="LKCM01000020">
    <property type="protein sequence ID" value="KPQ45135.1"/>
    <property type="molecule type" value="Genomic_DNA"/>
</dbReference>
<dbReference type="SUPFAM" id="SSF103642">
    <property type="entry name" value="Sec-C motif"/>
    <property type="match status" value="1"/>
</dbReference>
<reference evidence="1 2" key="1">
    <citation type="submission" date="2015-09" db="EMBL/GenBank/DDBJ databases">
        <title>A metagenomics-based metabolic model of nitrate-dependent anaerobic oxidation of methane by Methanoperedens-like archaea.</title>
        <authorList>
            <person name="Arshad A."/>
            <person name="Speth D.R."/>
            <person name="De Graaf R.M."/>
            <person name="Op Den Camp H.J."/>
            <person name="Jetten M.S."/>
            <person name="Welte C.U."/>
        </authorList>
    </citation>
    <scope>NUCLEOTIDE SEQUENCE [LARGE SCALE GENOMIC DNA]</scope>
</reference>
<dbReference type="Gene3D" id="3.10.450.50">
    <property type="match status" value="1"/>
</dbReference>
<protein>
    <recommendedName>
        <fullName evidence="3">Preprotein translocase subunit SecA</fullName>
    </recommendedName>
</protein>
<dbReference type="AlphaFoldDB" id="A0A0P7ZLS7"/>